<evidence type="ECO:0000313" key="1">
    <source>
        <dbReference type="EMBL" id="OAD22064.1"/>
    </source>
</evidence>
<sequence>MTPPSSIIVIKATNTLGKEIPLERSVSEVEKDVRAVSASLDPIIKFTIKGEINVKYSDESVYANFTRMMGSYSFSNEEEAKGYDITKDHVFALKHKDKPIPVKITVYPYRDGSKVVYEFGYRYSMTVSGKTGSSISSYSQSEIDALISEISQVVND</sequence>
<gene>
    <name evidence="1" type="ORF">THIOM_002152</name>
</gene>
<dbReference type="AlphaFoldDB" id="A0A176S292"/>
<accession>A0A176S292</accession>
<organism evidence="1 2">
    <name type="scientific">Candidatus Thiomargarita nelsonii</name>
    <dbReference type="NCBI Taxonomy" id="1003181"/>
    <lineage>
        <taxon>Bacteria</taxon>
        <taxon>Pseudomonadati</taxon>
        <taxon>Pseudomonadota</taxon>
        <taxon>Gammaproteobacteria</taxon>
        <taxon>Thiotrichales</taxon>
        <taxon>Thiotrichaceae</taxon>
        <taxon>Thiomargarita</taxon>
    </lineage>
</organism>
<dbReference type="Proteomes" id="UP000076962">
    <property type="component" value="Unassembled WGS sequence"/>
</dbReference>
<dbReference type="EMBL" id="LUTY01001196">
    <property type="protein sequence ID" value="OAD22064.1"/>
    <property type="molecule type" value="Genomic_DNA"/>
</dbReference>
<protein>
    <submittedName>
        <fullName evidence="1">Uncharacterized protein</fullName>
    </submittedName>
</protein>
<comment type="caution">
    <text evidence="1">The sequence shown here is derived from an EMBL/GenBank/DDBJ whole genome shotgun (WGS) entry which is preliminary data.</text>
</comment>
<name>A0A176S292_9GAMM</name>
<proteinExistence type="predicted"/>
<evidence type="ECO:0000313" key="2">
    <source>
        <dbReference type="Proteomes" id="UP000076962"/>
    </source>
</evidence>
<keyword evidence="2" id="KW-1185">Reference proteome</keyword>
<reference evidence="1 2" key="1">
    <citation type="submission" date="2016-05" db="EMBL/GenBank/DDBJ databases">
        <title>Single-cell genome of chain-forming Candidatus Thiomargarita nelsonii and comparison to other large sulfur-oxidizing bacteria.</title>
        <authorList>
            <person name="Winkel M."/>
            <person name="Salman V."/>
            <person name="Woyke T."/>
            <person name="Schulz-Vogt H."/>
            <person name="Richter M."/>
            <person name="Flood B."/>
            <person name="Bailey J."/>
            <person name="Amann R."/>
            <person name="Mussmann M."/>
        </authorList>
    </citation>
    <scope>NUCLEOTIDE SEQUENCE [LARGE SCALE GENOMIC DNA]</scope>
    <source>
        <strain evidence="1 2">THI036</strain>
    </source>
</reference>